<protein>
    <recommendedName>
        <fullName evidence="3">RING-type domain-containing protein</fullName>
    </recommendedName>
</protein>
<evidence type="ECO:0000313" key="4">
    <source>
        <dbReference type="EMBL" id="KAG6718076.1"/>
    </source>
</evidence>
<accession>A0A922FCT2</accession>
<dbReference type="PROSITE" id="PS50089">
    <property type="entry name" value="ZF_RING_2"/>
    <property type="match status" value="1"/>
</dbReference>
<feature type="domain" description="RING-type" evidence="3">
    <location>
        <begin position="186"/>
        <end position="227"/>
    </location>
</feature>
<dbReference type="GO" id="GO:0008270">
    <property type="term" value="F:zinc ion binding"/>
    <property type="evidence" value="ECO:0007669"/>
    <property type="project" value="UniProtKB-KW"/>
</dbReference>
<dbReference type="AlphaFoldDB" id="A0A922FCT2"/>
<keyword evidence="1" id="KW-0863">Zinc-finger</keyword>
<dbReference type="FunFam" id="3.30.40.10:FF:000468">
    <property type="entry name" value="RING/U-box superfamily protein"/>
    <property type="match status" value="1"/>
</dbReference>
<keyword evidence="1" id="KW-0862">Zinc</keyword>
<dbReference type="PANTHER" id="PTHR22765">
    <property type="entry name" value="RING FINGER AND PROTEASE ASSOCIATED DOMAIN-CONTAINING"/>
    <property type="match status" value="1"/>
</dbReference>
<evidence type="ECO:0000256" key="2">
    <source>
        <dbReference type="SAM" id="MobiDB-lite"/>
    </source>
</evidence>
<dbReference type="PANTHER" id="PTHR22765:SF272">
    <property type="entry name" value="E3 UBIQUITIN-PROTEIN LIGASE PRAJA-2"/>
    <property type="match status" value="1"/>
</dbReference>
<gene>
    <name evidence="4" type="ORF">I3842_04G133500</name>
</gene>
<proteinExistence type="predicted"/>
<comment type="caution">
    <text evidence="4">The sequence shown here is derived from an EMBL/GenBank/DDBJ whole genome shotgun (WGS) entry which is preliminary data.</text>
</comment>
<evidence type="ECO:0000313" key="5">
    <source>
        <dbReference type="Proteomes" id="UP000811246"/>
    </source>
</evidence>
<evidence type="ECO:0000256" key="1">
    <source>
        <dbReference type="PROSITE-ProRule" id="PRU00175"/>
    </source>
</evidence>
<dbReference type="InterPro" id="IPR051826">
    <property type="entry name" value="E3_ubiquitin-ligase_domain"/>
</dbReference>
<feature type="region of interest" description="Disordered" evidence="2">
    <location>
        <begin position="51"/>
        <end position="80"/>
    </location>
</feature>
<dbReference type="InterPro" id="IPR001841">
    <property type="entry name" value="Znf_RING"/>
</dbReference>
<keyword evidence="1" id="KW-0479">Metal-binding</keyword>
<dbReference type="EMBL" id="CM031828">
    <property type="protein sequence ID" value="KAG6718076.1"/>
    <property type="molecule type" value="Genomic_DNA"/>
</dbReference>
<dbReference type="GO" id="GO:0061630">
    <property type="term" value="F:ubiquitin protein ligase activity"/>
    <property type="evidence" value="ECO:0007669"/>
    <property type="project" value="TreeGrafter"/>
</dbReference>
<name>A0A922FCT2_CARIL</name>
<organism evidence="4 5">
    <name type="scientific">Carya illinoinensis</name>
    <name type="common">Pecan</name>
    <dbReference type="NCBI Taxonomy" id="32201"/>
    <lineage>
        <taxon>Eukaryota</taxon>
        <taxon>Viridiplantae</taxon>
        <taxon>Streptophyta</taxon>
        <taxon>Embryophyta</taxon>
        <taxon>Tracheophyta</taxon>
        <taxon>Spermatophyta</taxon>
        <taxon>Magnoliopsida</taxon>
        <taxon>eudicotyledons</taxon>
        <taxon>Gunneridae</taxon>
        <taxon>Pentapetalae</taxon>
        <taxon>rosids</taxon>
        <taxon>fabids</taxon>
        <taxon>Fagales</taxon>
        <taxon>Juglandaceae</taxon>
        <taxon>Carya</taxon>
    </lineage>
</organism>
<dbReference type="Proteomes" id="UP000811246">
    <property type="component" value="Chromosome 4"/>
</dbReference>
<dbReference type="Pfam" id="PF13639">
    <property type="entry name" value="zf-RING_2"/>
    <property type="match status" value="1"/>
</dbReference>
<sequence length="280" mass="31731">MSSGANNSWPLLWTRQPQLDYGAYAADHIEPSRVRPIPTFPRSPTFQVTRDVRAGARPPSQSFEDRRITGPSGMSSFPAPTLSSMQIVVLDNNMTREANPRRSQIIQDRLSRYTGQQNRPVFPTLADDSRLTQDEQNKALKMLKKETYNPTAKAISKRLNFYYKNNDKGSPSKELEKLKDEDAKSCTICLDDFEPREEVAITPCNHMFHEDCILPWLKSHGQCPVCRYAFCERMESTTARNLNNTNIANVGAANDLFAGELLSIIRALEDVFEWGNPTAR</sequence>
<dbReference type="CDD" id="cd16454">
    <property type="entry name" value="RING-H2_PA-TM-RING"/>
    <property type="match status" value="1"/>
</dbReference>
<dbReference type="GO" id="GO:0006511">
    <property type="term" value="P:ubiquitin-dependent protein catabolic process"/>
    <property type="evidence" value="ECO:0007669"/>
    <property type="project" value="TreeGrafter"/>
</dbReference>
<evidence type="ECO:0000259" key="3">
    <source>
        <dbReference type="PROSITE" id="PS50089"/>
    </source>
</evidence>
<reference evidence="4" key="1">
    <citation type="submission" date="2021-01" db="EMBL/GenBank/DDBJ databases">
        <authorList>
            <person name="Lovell J.T."/>
            <person name="Bentley N."/>
            <person name="Bhattarai G."/>
            <person name="Jenkins J.W."/>
            <person name="Sreedasyam A."/>
            <person name="Alarcon Y."/>
            <person name="Bock C."/>
            <person name="Boston L."/>
            <person name="Carlson J."/>
            <person name="Cervantes K."/>
            <person name="Clermont K."/>
            <person name="Krom N."/>
            <person name="Kubenka K."/>
            <person name="Mamidi S."/>
            <person name="Mattison C."/>
            <person name="Monteros M."/>
            <person name="Pisani C."/>
            <person name="Plott C."/>
            <person name="Rajasekar S."/>
            <person name="Rhein H.S."/>
            <person name="Rohla C."/>
            <person name="Song M."/>
            <person name="Hilaire R.S."/>
            <person name="Shu S."/>
            <person name="Wells L."/>
            <person name="Wang X."/>
            <person name="Webber J."/>
            <person name="Heerema R.J."/>
            <person name="Klein P."/>
            <person name="Conner P."/>
            <person name="Grauke L."/>
            <person name="Grimwood J."/>
            <person name="Schmutz J."/>
            <person name="Randall J.J."/>
        </authorList>
    </citation>
    <scope>NUCLEOTIDE SEQUENCE</scope>
    <source>
        <tissue evidence="4">Leaf</tissue>
    </source>
</reference>
<dbReference type="SMART" id="SM00184">
    <property type="entry name" value="RING"/>
    <property type="match status" value="1"/>
</dbReference>